<organism evidence="1 2">
    <name type="scientific">Serinus canaria</name>
    <name type="common">Island canary</name>
    <name type="synonym">Fringilla canaria</name>
    <dbReference type="NCBI Taxonomy" id="9135"/>
    <lineage>
        <taxon>Eukaryota</taxon>
        <taxon>Metazoa</taxon>
        <taxon>Chordata</taxon>
        <taxon>Craniata</taxon>
        <taxon>Vertebrata</taxon>
        <taxon>Euteleostomi</taxon>
        <taxon>Archelosauria</taxon>
        <taxon>Archosauria</taxon>
        <taxon>Dinosauria</taxon>
        <taxon>Saurischia</taxon>
        <taxon>Theropoda</taxon>
        <taxon>Coelurosauria</taxon>
        <taxon>Aves</taxon>
        <taxon>Neognathae</taxon>
        <taxon>Neoaves</taxon>
        <taxon>Telluraves</taxon>
        <taxon>Australaves</taxon>
        <taxon>Passeriformes</taxon>
        <taxon>Passeroidea</taxon>
        <taxon>Fringillidae</taxon>
        <taxon>Carduelinae</taxon>
        <taxon>Serinus</taxon>
    </lineage>
</organism>
<dbReference type="GeneTree" id="ENSGT01050000248123"/>
<name>A0A8C9NTB2_SERCA</name>
<dbReference type="Proteomes" id="UP000694409">
    <property type="component" value="Unassembled WGS sequence"/>
</dbReference>
<keyword evidence="2" id="KW-1185">Reference proteome</keyword>
<evidence type="ECO:0000313" key="1">
    <source>
        <dbReference type="Ensembl" id="ENSSCAP00000022166.1"/>
    </source>
</evidence>
<protein>
    <submittedName>
        <fullName evidence="1">Uncharacterized protein</fullName>
    </submittedName>
</protein>
<proteinExistence type="predicted"/>
<dbReference type="Ensembl" id="ENSSCAT00000024705.1">
    <property type="protein sequence ID" value="ENSSCAP00000022166.1"/>
    <property type="gene ID" value="ENSSCAG00000015936.1"/>
</dbReference>
<dbReference type="PANTHER" id="PTHR16231:SF4">
    <property type="entry name" value="COMM DOMAIN-CONTAINING PROTEIN 4"/>
    <property type="match status" value="1"/>
</dbReference>
<dbReference type="Pfam" id="PF21672">
    <property type="entry name" value="COMM_HN"/>
    <property type="match status" value="1"/>
</dbReference>
<dbReference type="AlphaFoldDB" id="A0A8C9NTB2"/>
<evidence type="ECO:0000313" key="2">
    <source>
        <dbReference type="Proteomes" id="UP000694409"/>
    </source>
</evidence>
<dbReference type="InterPro" id="IPR047155">
    <property type="entry name" value="COMMD4/6/7/8"/>
</dbReference>
<accession>A0A8C9NTB2</accession>
<sequence length="168" mass="17658">VRIVSVNTGSECVSWCLLRSSALPQYDKILKLTSGAKLESGDVKATTAVLGFILSRATKHSIGSESLSSELQQLGLPKGGGNPQGGTVSQTWWDVAGSSQPCLLHTRMEGKAACCAVLHHLPSVPSVPGGSSGALVRFGSCRSGVSRRVLVLSPLMSRACQPFVLFYM</sequence>
<reference evidence="1" key="2">
    <citation type="submission" date="2025-09" db="UniProtKB">
        <authorList>
            <consortium name="Ensembl"/>
        </authorList>
    </citation>
    <scope>IDENTIFICATION</scope>
</reference>
<dbReference type="PANTHER" id="PTHR16231">
    <property type="entry name" value="COMM DOMAIN-CONTAINING PROTEIN 4-8 FAMILY MEMBER"/>
    <property type="match status" value="1"/>
</dbReference>
<reference evidence="1" key="1">
    <citation type="submission" date="2025-08" db="UniProtKB">
        <authorList>
            <consortium name="Ensembl"/>
        </authorList>
    </citation>
    <scope>IDENTIFICATION</scope>
</reference>